<dbReference type="InterPro" id="IPR002509">
    <property type="entry name" value="NODB_dom"/>
</dbReference>
<dbReference type="CDD" id="cd10917">
    <property type="entry name" value="CE4_NodB_like_6s_7s"/>
    <property type="match status" value="1"/>
</dbReference>
<sequence length="100" mass="10667">MNNGSIHLFVDGQDGEQTVKTGDVSGISVTEVTKEPVSAGYHTYTADVGSDKVVALTFDDGPWPTTTAEILQILKDNDIHATFFEIGDQIANNADVVKAI</sequence>
<evidence type="ECO:0000259" key="1">
    <source>
        <dbReference type="PROSITE" id="PS51677"/>
    </source>
</evidence>
<proteinExistence type="predicted"/>
<organism evidence="2">
    <name type="scientific">uncultured Slackia sp</name>
    <dbReference type="NCBI Taxonomy" id="665903"/>
    <lineage>
        <taxon>Bacteria</taxon>
        <taxon>Bacillati</taxon>
        <taxon>Actinomycetota</taxon>
        <taxon>Coriobacteriia</taxon>
        <taxon>Eggerthellales</taxon>
        <taxon>Eggerthellaceae</taxon>
        <taxon>Slackia</taxon>
        <taxon>environmental samples</taxon>
    </lineage>
</organism>
<feature type="domain" description="NodB homology" evidence="1">
    <location>
        <begin position="52"/>
        <end position="100"/>
    </location>
</feature>
<dbReference type="Pfam" id="PF01522">
    <property type="entry name" value="Polysacc_deac_1"/>
    <property type="match status" value="1"/>
</dbReference>
<dbReference type="PANTHER" id="PTHR10587">
    <property type="entry name" value="GLYCOSYL TRANSFERASE-RELATED"/>
    <property type="match status" value="1"/>
</dbReference>
<evidence type="ECO:0000313" key="2">
    <source>
        <dbReference type="EMBL" id="AIA90502.1"/>
    </source>
</evidence>
<dbReference type="Gene3D" id="3.20.20.370">
    <property type="entry name" value="Glycoside hydrolase/deacetylase"/>
    <property type="match status" value="1"/>
</dbReference>
<name>A0A060C6E8_9ACTN</name>
<dbReference type="InterPro" id="IPR050248">
    <property type="entry name" value="Polysacc_deacetylase_ArnD"/>
</dbReference>
<dbReference type="GO" id="GO:0016810">
    <property type="term" value="F:hydrolase activity, acting on carbon-nitrogen (but not peptide) bonds"/>
    <property type="evidence" value="ECO:0007669"/>
    <property type="project" value="InterPro"/>
</dbReference>
<protein>
    <submittedName>
        <fullName evidence="2">Polysacc_deac_1</fullName>
    </submittedName>
</protein>
<reference evidence="2" key="1">
    <citation type="journal article" date="2013" name="Environ. Microbiol.">
        <title>Seasonally variable intestinal metagenomes of the red palm weevil (Rhynchophorus ferrugineus).</title>
        <authorList>
            <person name="Jia S."/>
            <person name="Zhang X."/>
            <person name="Zhang G."/>
            <person name="Yin A."/>
            <person name="Zhang S."/>
            <person name="Li F."/>
            <person name="Wang L."/>
            <person name="Zhao D."/>
            <person name="Yun Q."/>
            <person name="Tala"/>
            <person name="Wang J."/>
            <person name="Sun G."/>
            <person name="Baabdullah M."/>
            <person name="Yu X."/>
            <person name="Hu S."/>
            <person name="Al-Mssallem I.S."/>
            <person name="Yu J."/>
        </authorList>
    </citation>
    <scope>NUCLEOTIDE SEQUENCE</scope>
</reference>
<dbReference type="EMBL" id="KF123201">
    <property type="protein sequence ID" value="AIA90502.1"/>
    <property type="molecule type" value="Genomic_DNA"/>
</dbReference>
<dbReference type="AlphaFoldDB" id="A0A060C6E8"/>
<dbReference type="PROSITE" id="PS51677">
    <property type="entry name" value="NODB"/>
    <property type="match status" value="1"/>
</dbReference>
<dbReference type="SUPFAM" id="SSF88713">
    <property type="entry name" value="Glycoside hydrolase/deacetylase"/>
    <property type="match status" value="1"/>
</dbReference>
<dbReference type="InterPro" id="IPR011330">
    <property type="entry name" value="Glyco_hydro/deAcase_b/a-brl"/>
</dbReference>
<dbReference type="GO" id="GO:0005975">
    <property type="term" value="P:carbohydrate metabolic process"/>
    <property type="evidence" value="ECO:0007669"/>
    <property type="project" value="InterPro"/>
</dbReference>
<accession>A0A060C6E8</accession>